<evidence type="ECO:0000256" key="5">
    <source>
        <dbReference type="ARBA" id="ARBA00022692"/>
    </source>
</evidence>
<comment type="caution">
    <text evidence="12">The sequence shown here is derived from an EMBL/GenBank/DDBJ whole genome shotgun (WGS) entry which is preliminary data.</text>
</comment>
<protein>
    <recommendedName>
        <fullName evidence="11">NADH dehydrogenase [ubiquinone] 1 alpha subcomplex subunit 13</fullName>
    </recommendedName>
</protein>
<dbReference type="GO" id="GO:0005743">
    <property type="term" value="C:mitochondrial inner membrane"/>
    <property type="evidence" value="ECO:0007669"/>
    <property type="project" value="UniProtKB-SubCell"/>
</dbReference>
<evidence type="ECO:0000256" key="1">
    <source>
        <dbReference type="ARBA" id="ARBA00004298"/>
    </source>
</evidence>
<keyword evidence="7 11" id="KW-0249">Electron transport</keyword>
<dbReference type="PANTHER" id="PTHR12966:SF0">
    <property type="entry name" value="NADH DEHYDROGENASE [UBIQUINONE] 1 ALPHA SUBCOMPLEX SUBUNIT 13"/>
    <property type="match status" value="1"/>
</dbReference>
<dbReference type="OrthoDB" id="3308at2759"/>
<dbReference type="EMBL" id="VRVR01000029">
    <property type="protein sequence ID" value="KAF0852560.1"/>
    <property type="molecule type" value="Genomic_DNA"/>
</dbReference>
<dbReference type="GO" id="GO:0045271">
    <property type="term" value="C:respiratory chain complex I"/>
    <property type="evidence" value="ECO:0007669"/>
    <property type="project" value="UniProtKB-UniRule"/>
</dbReference>
<keyword evidence="9 11" id="KW-0496">Mitochondrion</keyword>
<keyword evidence="5 11" id="KW-0812">Transmembrane</keyword>
<accession>A0A8K0AGN8</accession>
<keyword evidence="3 11" id="KW-0813">Transport</keyword>
<dbReference type="Pfam" id="PF06212">
    <property type="entry name" value="GRIM-19"/>
    <property type="match status" value="1"/>
</dbReference>
<evidence type="ECO:0000256" key="3">
    <source>
        <dbReference type="ARBA" id="ARBA00022448"/>
    </source>
</evidence>
<evidence type="ECO:0000313" key="12">
    <source>
        <dbReference type="EMBL" id="KAF0852560.1"/>
    </source>
</evidence>
<dbReference type="InterPro" id="IPR009346">
    <property type="entry name" value="GRIM-19"/>
</dbReference>
<evidence type="ECO:0000256" key="7">
    <source>
        <dbReference type="ARBA" id="ARBA00022982"/>
    </source>
</evidence>
<keyword evidence="4 11" id="KW-0679">Respiratory chain</keyword>
<evidence type="ECO:0000256" key="2">
    <source>
        <dbReference type="ARBA" id="ARBA00007312"/>
    </source>
</evidence>
<evidence type="ECO:0000256" key="6">
    <source>
        <dbReference type="ARBA" id="ARBA00022792"/>
    </source>
</evidence>
<keyword evidence="10 11" id="KW-0472">Membrane</keyword>
<comment type="similarity">
    <text evidence="2 11">Belongs to the complex I NDUFA13 subunit family.</text>
</comment>
<dbReference type="Proteomes" id="UP000799049">
    <property type="component" value="Unassembled WGS sequence"/>
</dbReference>
<keyword evidence="13" id="KW-1185">Reference proteome</keyword>
<gene>
    <name evidence="12" type="ORF">ANDGO_04018</name>
</gene>
<evidence type="ECO:0000256" key="11">
    <source>
        <dbReference type="RuleBase" id="RU368034"/>
    </source>
</evidence>
<reference evidence="12" key="1">
    <citation type="submission" date="2019-09" db="EMBL/GenBank/DDBJ databases">
        <title>The Mitochondrial Proteome of the Jakobid, Andalucia godoyi, a Protist With the Most Gene-Rich and Bacteria-Like Mitochondrial Genome.</title>
        <authorList>
            <person name="Gray M.W."/>
            <person name="Burger G."/>
            <person name="Derelle R."/>
            <person name="Klimes V."/>
            <person name="Leger M."/>
            <person name="Sarrasin M."/>
            <person name="Vlcek C."/>
            <person name="Roger A.J."/>
            <person name="Elias M."/>
            <person name="Lang B.F."/>
        </authorList>
    </citation>
    <scope>NUCLEOTIDE SEQUENCE</scope>
    <source>
        <strain evidence="12">And28</strain>
    </source>
</reference>
<dbReference type="AlphaFoldDB" id="A0A8K0AGN8"/>
<comment type="function">
    <text evidence="11">Complex I functions in the transfer of electrons from NADH to the respiratory chain. Accessory subunit of the mitochondrial membrane respiratory chain NADH dehydrogenase (Complex I), that is believed not to be involved in catalysis.</text>
</comment>
<proteinExistence type="inferred from homology"/>
<evidence type="ECO:0000256" key="4">
    <source>
        <dbReference type="ARBA" id="ARBA00022660"/>
    </source>
</evidence>
<evidence type="ECO:0000256" key="8">
    <source>
        <dbReference type="ARBA" id="ARBA00022989"/>
    </source>
</evidence>
<comment type="subcellular location">
    <subcellularLocation>
        <location evidence="1 11">Mitochondrion inner membrane</location>
        <topology evidence="1 11">Single-pass membrane protein</topology>
        <orientation evidence="1 11">Matrix side</orientation>
    </subcellularLocation>
</comment>
<dbReference type="PANTHER" id="PTHR12966">
    <property type="entry name" value="NADH DEHYDROGENASE UBIQUINONE 1 ALPHA SUBCOMPLEX SUBUNIT 13"/>
    <property type="match status" value="1"/>
</dbReference>
<keyword evidence="6 11" id="KW-0999">Mitochondrion inner membrane</keyword>
<evidence type="ECO:0000256" key="9">
    <source>
        <dbReference type="ARBA" id="ARBA00023128"/>
    </source>
</evidence>
<keyword evidence="8 11" id="KW-1133">Transmembrane helix</keyword>
<evidence type="ECO:0000256" key="10">
    <source>
        <dbReference type="ARBA" id="ARBA00023136"/>
    </source>
</evidence>
<name>A0A8K0AGN8_ANDGO</name>
<evidence type="ECO:0000313" key="13">
    <source>
        <dbReference type="Proteomes" id="UP000799049"/>
    </source>
</evidence>
<feature type="transmembrane region" description="Helical" evidence="11">
    <location>
        <begin position="31"/>
        <end position="48"/>
    </location>
</feature>
<organism evidence="12 13">
    <name type="scientific">Andalucia godoyi</name>
    <name type="common">Flagellate</name>
    <dbReference type="NCBI Taxonomy" id="505711"/>
    <lineage>
        <taxon>Eukaryota</taxon>
        <taxon>Discoba</taxon>
        <taxon>Jakobida</taxon>
        <taxon>Andalucina</taxon>
        <taxon>Andaluciidae</taxon>
        <taxon>Andalucia</taxon>
    </lineage>
</organism>
<sequence length="93" mass="10233">MSAIKYVQDGPPPGGYPAVRFSRSLPSAGPSARTLFAVATVLMGWGFYKVGQTNKYRRSLLFEKKESRAAIVPYLQAEEDLRAVAAVSHKVHH</sequence>